<sequence>MAFIQRKCKQTHAHTRRLSPSQRSNHGSTHFLLLTTVPLPSSSDQQVPLTLEKFSKNVKNSLQFTIKFYKVQNGKPPLGPTSIPFRSQFPLLVVDRAILLGRQVVVLLFIVFHDQHS</sequence>
<gene>
    <name evidence="3" type="ORF">T05_15269</name>
    <name evidence="1" type="ORF">T05_15908</name>
    <name evidence="2" type="ORF">T05_6450</name>
</gene>
<comment type="caution">
    <text evidence="3">The sequence shown here is derived from an EMBL/GenBank/DDBJ whole genome shotgun (WGS) entry which is preliminary data.</text>
</comment>
<organism evidence="3 4">
    <name type="scientific">Trichinella murrelli</name>
    <dbReference type="NCBI Taxonomy" id="144512"/>
    <lineage>
        <taxon>Eukaryota</taxon>
        <taxon>Metazoa</taxon>
        <taxon>Ecdysozoa</taxon>
        <taxon>Nematoda</taxon>
        <taxon>Enoplea</taxon>
        <taxon>Dorylaimia</taxon>
        <taxon>Trichinellida</taxon>
        <taxon>Trichinellidae</taxon>
        <taxon>Trichinella</taxon>
    </lineage>
</organism>
<reference evidence="3 4" key="1">
    <citation type="submission" date="2015-01" db="EMBL/GenBank/DDBJ databases">
        <title>Evolution of Trichinella species and genotypes.</title>
        <authorList>
            <person name="Korhonen P.K."/>
            <person name="Edoardo P."/>
            <person name="Giuseppe L.R."/>
            <person name="Gasser R.B."/>
        </authorList>
    </citation>
    <scope>NUCLEOTIDE SEQUENCE [LARGE SCALE GENOMIC DNA]</scope>
    <source>
        <strain evidence="3">ISS417</strain>
    </source>
</reference>
<protein>
    <submittedName>
        <fullName evidence="3">Uncharacterized protein</fullName>
    </submittedName>
</protein>
<dbReference type="Proteomes" id="UP000055048">
    <property type="component" value="Unassembled WGS sequence"/>
</dbReference>
<evidence type="ECO:0000313" key="4">
    <source>
        <dbReference type="Proteomes" id="UP000055048"/>
    </source>
</evidence>
<name>A0A0V0UFD2_9BILA</name>
<evidence type="ECO:0000313" key="1">
    <source>
        <dbReference type="EMBL" id="KRX33708.1"/>
    </source>
</evidence>
<dbReference type="EMBL" id="JYDJ01000728">
    <property type="protein sequence ID" value="KRX33708.1"/>
    <property type="molecule type" value="Genomic_DNA"/>
</dbReference>
<evidence type="ECO:0000313" key="3">
    <source>
        <dbReference type="EMBL" id="KRX49495.1"/>
    </source>
</evidence>
<dbReference type="AlphaFoldDB" id="A0A0V0UFD2"/>
<accession>A0A0V0UFD2</accession>
<evidence type="ECO:0000313" key="2">
    <source>
        <dbReference type="EMBL" id="KRX34851.1"/>
    </source>
</evidence>
<dbReference type="EMBL" id="JYDJ01000016">
    <property type="protein sequence ID" value="KRX49495.1"/>
    <property type="molecule type" value="Genomic_DNA"/>
</dbReference>
<keyword evidence="4" id="KW-1185">Reference proteome</keyword>
<dbReference type="EMBL" id="JYDJ01000506">
    <property type="protein sequence ID" value="KRX34851.1"/>
    <property type="molecule type" value="Genomic_DNA"/>
</dbReference>
<proteinExistence type="predicted"/>